<dbReference type="GO" id="GO:0070573">
    <property type="term" value="F:metallodipeptidase activity"/>
    <property type="evidence" value="ECO:0007669"/>
    <property type="project" value="InterPro"/>
</dbReference>
<feature type="region of interest" description="Disordered" evidence="3">
    <location>
        <begin position="508"/>
        <end position="530"/>
    </location>
</feature>
<dbReference type="SUPFAM" id="SSF51556">
    <property type="entry name" value="Metallo-dependent hydrolases"/>
    <property type="match status" value="1"/>
</dbReference>
<dbReference type="InterPro" id="IPR032466">
    <property type="entry name" value="Metal_Hydrolase"/>
</dbReference>
<gene>
    <name evidence="5" type="ORF">AC579_6988</name>
</gene>
<accession>A0A139I942</accession>
<keyword evidence="2" id="KW-0645">Protease</keyword>
<dbReference type="PANTHER" id="PTHR10443:SF12">
    <property type="entry name" value="DIPEPTIDASE"/>
    <property type="match status" value="1"/>
</dbReference>
<dbReference type="PROSITE" id="PS51365">
    <property type="entry name" value="RENAL_DIPEPTIDASE_2"/>
    <property type="match status" value="1"/>
</dbReference>
<keyword evidence="2" id="KW-0862">Zinc</keyword>
<dbReference type="Pfam" id="PF01244">
    <property type="entry name" value="Peptidase_M19"/>
    <property type="match status" value="1"/>
</dbReference>
<evidence type="ECO:0000256" key="4">
    <source>
        <dbReference type="SAM" id="Phobius"/>
    </source>
</evidence>
<keyword evidence="4" id="KW-0472">Membrane</keyword>
<dbReference type="EC" id="3.4.13.19" evidence="2"/>
<name>A0A139I942_9PEZI</name>
<dbReference type="InterPro" id="IPR008257">
    <property type="entry name" value="Pept_M19"/>
</dbReference>
<dbReference type="GO" id="GO:0046872">
    <property type="term" value="F:metal ion binding"/>
    <property type="evidence" value="ECO:0007669"/>
    <property type="project" value="UniProtKB-UniRule"/>
</dbReference>
<sequence length="530" mass="58953">MSLISHYRFKGTAERAGQRGMALTIRDSIRRHRDLEAHDHAAMAEGLEKNQSDNTPSPILQRAMADSKSNNWTLLQLLCILSCVTFAYTVFHPQKLADFFSTKPARGSSFASAELATAHKILKENPLIDGHNDLLILIRALYNNHIYHSNFTKSFEQGGFTGHFDLPRADAGQLGGSFWSAWIPCPPHAFDFSDANYAPYVRATLDQIDLFKRLGARYPKYFTLSTSAAEAEANFEAGKLISPLAIEGLHQIGNSIATLRLYHELGVRYATLNWNCHNLYTDAAVVSIHGVSQRSKPYWYGVSLLGRRLILEMNRLGMLVDLSHVSPDTMRDVLGGNKTSSEEKYQWEGSLAPPIFSHSSVYNICPHPRNVPDDILHLVKTRNSLVMINFAPEFISCKEDPSSETGLPEYVDEANTIDQVVSHITYIGDLIGYDHVGLGSDFDGIPSTPRGLESVADYPKLIGLLLKKGVSEEDCAKVAGRNLLRVWHEVDKVKENLEKEGLEPLEDDIGSRIGSTSVRSEKGGVELNYH</sequence>
<dbReference type="STRING" id="113226.A0A139I942"/>
<keyword evidence="4" id="KW-1133">Transmembrane helix</keyword>
<keyword evidence="2" id="KW-0482">Metalloprotease</keyword>
<evidence type="ECO:0000256" key="1">
    <source>
        <dbReference type="ARBA" id="ARBA00022997"/>
    </source>
</evidence>
<dbReference type="GO" id="GO:0006508">
    <property type="term" value="P:proteolysis"/>
    <property type="evidence" value="ECO:0007669"/>
    <property type="project" value="UniProtKB-KW"/>
</dbReference>
<reference evidence="5 6" key="1">
    <citation type="submission" date="2015-07" db="EMBL/GenBank/DDBJ databases">
        <title>Comparative genomics of the Sigatoka disease complex on banana suggests a link between parallel evolutionary changes in Pseudocercospora fijiensis and Pseudocercospora eumusae and increased virulence on the banana host.</title>
        <authorList>
            <person name="Chang T.-C."/>
            <person name="Salvucci A."/>
            <person name="Crous P.W."/>
            <person name="Stergiopoulos I."/>
        </authorList>
    </citation>
    <scope>NUCLEOTIDE SEQUENCE [LARGE SCALE GENOMIC DNA]</scope>
    <source>
        <strain evidence="5 6">CBS 116634</strain>
    </source>
</reference>
<dbReference type="AlphaFoldDB" id="A0A139I942"/>
<keyword evidence="2" id="KW-0479">Metal-binding</keyword>
<protein>
    <recommendedName>
        <fullName evidence="2">Dipeptidase</fullName>
        <ecNumber evidence="2">3.4.13.19</ecNumber>
    </recommendedName>
</protein>
<comment type="caution">
    <text evidence="5">The sequence shown here is derived from an EMBL/GenBank/DDBJ whole genome shotgun (WGS) entry which is preliminary data.</text>
</comment>
<evidence type="ECO:0000256" key="2">
    <source>
        <dbReference type="RuleBase" id="RU341113"/>
    </source>
</evidence>
<feature type="compositionally biased region" description="Basic and acidic residues" evidence="3">
    <location>
        <begin position="519"/>
        <end position="530"/>
    </location>
</feature>
<dbReference type="CDD" id="cd01301">
    <property type="entry name" value="rDP_like"/>
    <property type="match status" value="1"/>
</dbReference>
<comment type="catalytic activity">
    <reaction evidence="2">
        <text>an L-aminoacyl-L-amino acid + H2O = 2 an L-alpha-amino acid</text>
        <dbReference type="Rhea" id="RHEA:48940"/>
        <dbReference type="ChEBI" id="CHEBI:15377"/>
        <dbReference type="ChEBI" id="CHEBI:59869"/>
        <dbReference type="ChEBI" id="CHEBI:77460"/>
        <dbReference type="EC" id="3.4.13.19"/>
    </reaction>
</comment>
<comment type="cofactor">
    <cofactor evidence="2">
        <name>Zn(2+)</name>
        <dbReference type="ChEBI" id="CHEBI:29105"/>
    </cofactor>
</comment>
<evidence type="ECO:0000313" key="5">
    <source>
        <dbReference type="EMBL" id="KXT11243.1"/>
    </source>
</evidence>
<dbReference type="Proteomes" id="UP000073492">
    <property type="component" value="Unassembled WGS sequence"/>
</dbReference>
<feature type="transmembrane region" description="Helical" evidence="4">
    <location>
        <begin position="72"/>
        <end position="91"/>
    </location>
</feature>
<organism evidence="5 6">
    <name type="scientific">Pseudocercospora musae</name>
    <dbReference type="NCBI Taxonomy" id="113226"/>
    <lineage>
        <taxon>Eukaryota</taxon>
        <taxon>Fungi</taxon>
        <taxon>Dikarya</taxon>
        <taxon>Ascomycota</taxon>
        <taxon>Pezizomycotina</taxon>
        <taxon>Dothideomycetes</taxon>
        <taxon>Dothideomycetidae</taxon>
        <taxon>Mycosphaerellales</taxon>
        <taxon>Mycosphaerellaceae</taxon>
        <taxon>Pseudocercospora</taxon>
    </lineage>
</organism>
<dbReference type="PANTHER" id="PTHR10443">
    <property type="entry name" value="MICROSOMAL DIPEPTIDASE"/>
    <property type="match status" value="1"/>
</dbReference>
<comment type="similarity">
    <text evidence="2">Belongs to the metallo-dependent hydrolases superfamily. Peptidase M19 family.</text>
</comment>
<proteinExistence type="inferred from homology"/>
<evidence type="ECO:0000313" key="6">
    <source>
        <dbReference type="Proteomes" id="UP000073492"/>
    </source>
</evidence>
<keyword evidence="6" id="KW-1185">Reference proteome</keyword>
<dbReference type="EMBL" id="LFZO01000213">
    <property type="protein sequence ID" value="KXT11243.1"/>
    <property type="molecule type" value="Genomic_DNA"/>
</dbReference>
<dbReference type="Gene3D" id="3.20.20.140">
    <property type="entry name" value="Metal-dependent hydrolases"/>
    <property type="match status" value="1"/>
</dbReference>
<keyword evidence="4" id="KW-0812">Transmembrane</keyword>
<evidence type="ECO:0000256" key="3">
    <source>
        <dbReference type="SAM" id="MobiDB-lite"/>
    </source>
</evidence>
<keyword evidence="1 2" id="KW-0224">Dipeptidase</keyword>
<keyword evidence="2" id="KW-0378">Hydrolase</keyword>
<dbReference type="OrthoDB" id="445695at2759"/>